<dbReference type="Gene3D" id="1.10.10.10">
    <property type="entry name" value="Winged helix-like DNA-binding domain superfamily/Winged helix DNA-binding domain"/>
    <property type="match status" value="1"/>
</dbReference>
<evidence type="ECO:0000256" key="9">
    <source>
        <dbReference type="ARBA" id="ARBA00023163"/>
    </source>
</evidence>
<dbReference type="Gene3D" id="1.10.60.10">
    <property type="entry name" value="Iron dependent repressor, metal binding and dimerisation domain"/>
    <property type="match status" value="1"/>
</dbReference>
<dbReference type="InterPro" id="IPR022687">
    <property type="entry name" value="HTH_DTXR"/>
</dbReference>
<evidence type="ECO:0000313" key="14">
    <source>
        <dbReference type="Proteomes" id="UP000280444"/>
    </source>
</evidence>
<dbReference type="Proteomes" id="UP000280444">
    <property type="component" value="Unassembled WGS sequence"/>
</dbReference>
<evidence type="ECO:0000256" key="8">
    <source>
        <dbReference type="ARBA" id="ARBA00023159"/>
    </source>
</evidence>
<dbReference type="InterPro" id="IPR050536">
    <property type="entry name" value="DtxR_MntR_Metal-Reg"/>
</dbReference>
<dbReference type="Pfam" id="PF04023">
    <property type="entry name" value="FeoA"/>
    <property type="match status" value="1"/>
</dbReference>
<keyword evidence="8" id="KW-0010">Activator</keyword>
<dbReference type="AlphaFoldDB" id="A0A3P1SCI1"/>
<dbReference type="InterPro" id="IPR036390">
    <property type="entry name" value="WH_DNA-bd_sf"/>
</dbReference>
<dbReference type="GO" id="GO:0045892">
    <property type="term" value="P:negative regulation of DNA-templated transcription"/>
    <property type="evidence" value="ECO:0007669"/>
    <property type="project" value="TreeGrafter"/>
</dbReference>
<comment type="similarity">
    <text evidence="2">Belongs to the DtxR/MntR family.</text>
</comment>
<dbReference type="Pfam" id="PF02742">
    <property type="entry name" value="Fe_dep_repr_C"/>
    <property type="match status" value="1"/>
</dbReference>
<evidence type="ECO:0000259" key="12">
    <source>
        <dbReference type="PROSITE" id="PS50944"/>
    </source>
</evidence>
<dbReference type="FunFam" id="1.10.60.10:FF:000004">
    <property type="entry name" value="DtxR family transcriptional regulator"/>
    <property type="match status" value="1"/>
</dbReference>
<dbReference type="PANTHER" id="PTHR33238">
    <property type="entry name" value="IRON (METAL) DEPENDENT REPRESSOR, DTXR FAMILY"/>
    <property type="match status" value="1"/>
</dbReference>
<accession>A0A3P1SCI1</accession>
<evidence type="ECO:0000256" key="7">
    <source>
        <dbReference type="ARBA" id="ARBA00023125"/>
    </source>
</evidence>
<evidence type="ECO:0000313" key="13">
    <source>
        <dbReference type="EMBL" id="RRC94848.1"/>
    </source>
</evidence>
<reference evidence="13 14" key="1">
    <citation type="submission" date="2018-11" db="EMBL/GenBank/DDBJ databases">
        <title>Genomes From Bacteria Associated with the Canine Oral Cavity: a Test Case for Automated Genome-Based Taxonomic Assignment.</title>
        <authorList>
            <person name="Coil D.A."/>
            <person name="Jospin G."/>
            <person name="Darling A.E."/>
            <person name="Wallis C."/>
            <person name="Davis I.J."/>
            <person name="Harris S."/>
            <person name="Eisen J.A."/>
            <person name="Holcombe L.J."/>
            <person name="O'Flynn C."/>
        </authorList>
    </citation>
    <scope>NUCLEOTIDE SEQUENCE [LARGE SCALE GENOMIC DNA]</scope>
    <source>
        <strain evidence="13 14">OH770</strain>
    </source>
</reference>
<dbReference type="InterPro" id="IPR007167">
    <property type="entry name" value="Fe-transptr_FeoA-like"/>
</dbReference>
<keyword evidence="10" id="KW-0464">Manganese</keyword>
<sequence>MSTEAKKARTTVTEDYLKAIWSAESVGRGISINELAAKMGVVASTASENVSRLKEQGLVEHAPYQKVHLSVEGRAIAVGMVRRHRILETYLHEVLGFEWDEVHIEAEILEHAISDRLLDRLDQALGYPTRDPHGDPIPTATGEWVAPITRPLAELCEGGEGVVARISDRNAQVLRDLERQGIGPDVRIRVDRVHEGRGMSLAILNDSGERPIVLGVEHVQSVHLVDDEAGV</sequence>
<dbReference type="SMART" id="SM00529">
    <property type="entry name" value="HTH_DTXR"/>
    <property type="match status" value="1"/>
</dbReference>
<proteinExistence type="inferred from homology"/>
<evidence type="ECO:0000256" key="5">
    <source>
        <dbReference type="ARBA" id="ARBA00022491"/>
    </source>
</evidence>
<evidence type="ECO:0000256" key="6">
    <source>
        <dbReference type="ARBA" id="ARBA00023015"/>
    </source>
</evidence>
<dbReference type="RefSeq" id="WP_124871344.1">
    <property type="nucleotide sequence ID" value="NZ_RQZF01000009.1"/>
</dbReference>
<keyword evidence="7" id="KW-0238">DNA-binding</keyword>
<name>A0A3P1SCI1_9ACTO</name>
<gene>
    <name evidence="13" type="ORF">EII11_08190</name>
</gene>
<feature type="domain" description="HTH dtxR-type" evidence="12">
    <location>
        <begin position="9"/>
        <end position="70"/>
    </location>
</feature>
<comment type="subunit">
    <text evidence="3">Homodimer.</text>
</comment>
<protein>
    <recommendedName>
        <fullName evidence="11">Manganese transport regulator</fullName>
    </recommendedName>
</protein>
<evidence type="ECO:0000256" key="3">
    <source>
        <dbReference type="ARBA" id="ARBA00011738"/>
    </source>
</evidence>
<dbReference type="PROSITE" id="PS50944">
    <property type="entry name" value="HTH_DTXR"/>
    <property type="match status" value="1"/>
</dbReference>
<dbReference type="EMBL" id="RQZF01000009">
    <property type="protein sequence ID" value="RRC94848.1"/>
    <property type="molecule type" value="Genomic_DNA"/>
</dbReference>
<dbReference type="GO" id="GO:0046983">
    <property type="term" value="F:protein dimerization activity"/>
    <property type="evidence" value="ECO:0007669"/>
    <property type="project" value="InterPro"/>
</dbReference>
<dbReference type="PANTHER" id="PTHR33238:SF11">
    <property type="entry name" value="TRANSCRIPTIONAL REGULATOR MNTR"/>
    <property type="match status" value="1"/>
</dbReference>
<dbReference type="OrthoDB" id="9791355at2"/>
<dbReference type="GO" id="GO:0046914">
    <property type="term" value="F:transition metal ion binding"/>
    <property type="evidence" value="ECO:0007669"/>
    <property type="project" value="InterPro"/>
</dbReference>
<keyword evidence="5" id="KW-0678">Repressor</keyword>
<comment type="caution">
    <text evidence="13">The sequence shown here is derived from an EMBL/GenBank/DDBJ whole genome shotgun (WGS) entry which is preliminary data.</text>
</comment>
<evidence type="ECO:0000256" key="1">
    <source>
        <dbReference type="ARBA" id="ARBA00004496"/>
    </source>
</evidence>
<dbReference type="GO" id="GO:0005737">
    <property type="term" value="C:cytoplasm"/>
    <property type="evidence" value="ECO:0007669"/>
    <property type="project" value="UniProtKB-SubCell"/>
</dbReference>
<dbReference type="InterPro" id="IPR022689">
    <property type="entry name" value="Iron_dep_repressor"/>
</dbReference>
<keyword evidence="4" id="KW-0963">Cytoplasm</keyword>
<dbReference type="GO" id="GO:0003700">
    <property type="term" value="F:DNA-binding transcription factor activity"/>
    <property type="evidence" value="ECO:0007669"/>
    <property type="project" value="InterPro"/>
</dbReference>
<dbReference type="SUPFAM" id="SSF46785">
    <property type="entry name" value="Winged helix' DNA-binding domain"/>
    <property type="match status" value="1"/>
</dbReference>
<evidence type="ECO:0000256" key="2">
    <source>
        <dbReference type="ARBA" id="ARBA00007871"/>
    </source>
</evidence>
<dbReference type="InterPro" id="IPR036421">
    <property type="entry name" value="Fe_dep_repressor_sf"/>
</dbReference>
<evidence type="ECO:0000256" key="10">
    <source>
        <dbReference type="ARBA" id="ARBA00023211"/>
    </source>
</evidence>
<keyword evidence="14" id="KW-1185">Reference proteome</keyword>
<keyword evidence="9" id="KW-0804">Transcription</keyword>
<evidence type="ECO:0000256" key="4">
    <source>
        <dbReference type="ARBA" id="ARBA00022490"/>
    </source>
</evidence>
<dbReference type="InterPro" id="IPR001367">
    <property type="entry name" value="Fe_dep_repressor"/>
</dbReference>
<organism evidence="13 14">
    <name type="scientific">Schaalia canis</name>
    <dbReference type="NCBI Taxonomy" id="100469"/>
    <lineage>
        <taxon>Bacteria</taxon>
        <taxon>Bacillati</taxon>
        <taxon>Actinomycetota</taxon>
        <taxon>Actinomycetes</taxon>
        <taxon>Actinomycetales</taxon>
        <taxon>Actinomycetaceae</taxon>
        <taxon>Schaalia</taxon>
    </lineage>
</organism>
<keyword evidence="6" id="KW-0805">Transcription regulation</keyword>
<dbReference type="InterPro" id="IPR036388">
    <property type="entry name" value="WH-like_DNA-bd_sf"/>
</dbReference>
<dbReference type="Pfam" id="PF01325">
    <property type="entry name" value="Fe_dep_repress"/>
    <property type="match status" value="1"/>
</dbReference>
<dbReference type="GO" id="GO:0003677">
    <property type="term" value="F:DNA binding"/>
    <property type="evidence" value="ECO:0007669"/>
    <property type="project" value="UniProtKB-KW"/>
</dbReference>
<dbReference type="SUPFAM" id="SSF47979">
    <property type="entry name" value="Iron-dependent repressor protein, dimerization domain"/>
    <property type="match status" value="1"/>
</dbReference>
<evidence type="ECO:0000256" key="11">
    <source>
        <dbReference type="ARBA" id="ARBA00032593"/>
    </source>
</evidence>
<comment type="subcellular location">
    <subcellularLocation>
        <location evidence="1">Cytoplasm</location>
    </subcellularLocation>
</comment>